<dbReference type="GO" id="GO:0006302">
    <property type="term" value="P:double-strand break repair"/>
    <property type="evidence" value="ECO:0007669"/>
    <property type="project" value="InterPro"/>
</dbReference>
<gene>
    <name evidence="2" type="ORF">J3U87_04855</name>
</gene>
<feature type="domain" description="AAA+ ATPase" evidence="1">
    <location>
        <begin position="28"/>
        <end position="340"/>
    </location>
</feature>
<dbReference type="InterPro" id="IPR003593">
    <property type="entry name" value="AAA+_ATPase"/>
</dbReference>
<dbReference type="RefSeq" id="WP_237381900.1">
    <property type="nucleotide sequence ID" value="NZ_CP071793.1"/>
</dbReference>
<dbReference type="PANTHER" id="PTHR43581">
    <property type="entry name" value="ATP/GTP PHOSPHATASE"/>
    <property type="match status" value="1"/>
</dbReference>
<reference evidence="2" key="1">
    <citation type="submission" date="2021-03" db="EMBL/GenBank/DDBJ databases">
        <title>Acanthopleuribacteraceae sp. M133.</title>
        <authorList>
            <person name="Wang G."/>
        </authorList>
    </citation>
    <scope>NUCLEOTIDE SEQUENCE</scope>
    <source>
        <strain evidence="2">M133</strain>
    </source>
</reference>
<accession>A0A8A4TP82</accession>
<dbReference type="KEGG" id="scor:J3U87_04855"/>
<dbReference type="InterPro" id="IPR051396">
    <property type="entry name" value="Bact_Antivir_Def_Nuclease"/>
</dbReference>
<evidence type="ECO:0000259" key="1">
    <source>
        <dbReference type="SMART" id="SM00382"/>
    </source>
</evidence>
<dbReference type="InterPro" id="IPR038729">
    <property type="entry name" value="Rad50/SbcC_AAA"/>
</dbReference>
<dbReference type="Gene3D" id="3.40.50.300">
    <property type="entry name" value="P-loop containing nucleotide triphosphate hydrolases"/>
    <property type="match status" value="1"/>
</dbReference>
<dbReference type="InterPro" id="IPR027417">
    <property type="entry name" value="P-loop_NTPase"/>
</dbReference>
<dbReference type="GO" id="GO:0005524">
    <property type="term" value="F:ATP binding"/>
    <property type="evidence" value="ECO:0007669"/>
    <property type="project" value="InterPro"/>
</dbReference>
<dbReference type="EMBL" id="CP071793">
    <property type="protein sequence ID" value="QTD51779.1"/>
    <property type="molecule type" value="Genomic_DNA"/>
</dbReference>
<dbReference type="Pfam" id="PF13476">
    <property type="entry name" value="AAA_23"/>
    <property type="match status" value="1"/>
</dbReference>
<sequence>MYIKKIHIENVRGLPPLDIDLKRPGGGYAGMTVVAGPNGSGKTSLLQALALATYGDDVNPYPASYWLRQGHGSMVIRLDLKAEAERISPNQPLTAEYGINGNVVEENRPSSLDEELGKEKGWFLVGYGPLRRLGSAEEETMKPAMFRCHTLMKESSTLNETVRWLKDLNHRALEGDEPSKRLENGLLRLLGDGLLPDGVVPLRISSKGLVVKEGDQELILTQLSDGYRTVIAVIMDMVRHLDAAFFGFQFEEDRQRGHGICPHSGVVLIDEIDTHLHPSWQQAIGFWLKSRFPNIQFIVTTHSPFICQSADPNGLFRLHREGGHFVSDAVYHTVVNGSVDEATLTELFGLNHSHSRESEHLRSQLARLDAKLFRGRISDEEKRLRQEIMEQLPTGGGEVQRLLRKFTETGA</sequence>
<protein>
    <submittedName>
        <fullName evidence="2">AAA family ATPase</fullName>
    </submittedName>
</protein>
<name>A0A8A4TP82_SULCO</name>
<proteinExistence type="predicted"/>
<dbReference type="GO" id="GO:0016887">
    <property type="term" value="F:ATP hydrolysis activity"/>
    <property type="evidence" value="ECO:0007669"/>
    <property type="project" value="InterPro"/>
</dbReference>
<evidence type="ECO:0000313" key="3">
    <source>
        <dbReference type="Proteomes" id="UP000663929"/>
    </source>
</evidence>
<dbReference type="SUPFAM" id="SSF52540">
    <property type="entry name" value="P-loop containing nucleoside triphosphate hydrolases"/>
    <property type="match status" value="1"/>
</dbReference>
<evidence type="ECO:0000313" key="2">
    <source>
        <dbReference type="EMBL" id="QTD51779.1"/>
    </source>
</evidence>
<dbReference type="PANTHER" id="PTHR43581:SF2">
    <property type="entry name" value="EXCINUCLEASE ATPASE SUBUNIT"/>
    <property type="match status" value="1"/>
</dbReference>
<dbReference type="Proteomes" id="UP000663929">
    <property type="component" value="Chromosome"/>
</dbReference>
<dbReference type="SMART" id="SM00382">
    <property type="entry name" value="AAA"/>
    <property type="match status" value="1"/>
</dbReference>
<organism evidence="2 3">
    <name type="scientific">Sulfidibacter corallicola</name>
    <dbReference type="NCBI Taxonomy" id="2818388"/>
    <lineage>
        <taxon>Bacteria</taxon>
        <taxon>Pseudomonadati</taxon>
        <taxon>Acidobacteriota</taxon>
        <taxon>Holophagae</taxon>
        <taxon>Acanthopleuribacterales</taxon>
        <taxon>Acanthopleuribacteraceae</taxon>
        <taxon>Sulfidibacter</taxon>
    </lineage>
</organism>
<dbReference type="AlphaFoldDB" id="A0A8A4TP82"/>
<keyword evidence="3" id="KW-1185">Reference proteome</keyword>
<dbReference type="InterPro" id="IPR003959">
    <property type="entry name" value="ATPase_AAA_core"/>
</dbReference>
<dbReference type="Pfam" id="PF13304">
    <property type="entry name" value="AAA_21"/>
    <property type="match status" value="1"/>
</dbReference>